<gene>
    <name evidence="1" type="ORF">AAFH49_12965</name>
</gene>
<keyword evidence="2" id="KW-1185">Reference proteome</keyword>
<comment type="caution">
    <text evidence="1">The sequence shown here is derived from an EMBL/GenBank/DDBJ whole genome shotgun (WGS) entry which is preliminary data.</text>
</comment>
<dbReference type="EMBL" id="JBCEVZ010000029">
    <property type="protein sequence ID" value="MEL5995122.1"/>
    <property type="molecule type" value="Genomic_DNA"/>
</dbReference>
<organism evidence="1 2">
    <name type="scientific">Hymenobacter segetis</name>
    <dbReference type="NCBI Taxonomy" id="2025509"/>
    <lineage>
        <taxon>Bacteria</taxon>
        <taxon>Pseudomonadati</taxon>
        <taxon>Bacteroidota</taxon>
        <taxon>Cytophagia</taxon>
        <taxon>Cytophagales</taxon>
        <taxon>Hymenobacteraceae</taxon>
        <taxon>Hymenobacter</taxon>
    </lineage>
</organism>
<dbReference type="RefSeq" id="WP_342298702.1">
    <property type="nucleotide sequence ID" value="NZ_JBCEVZ010000029.1"/>
</dbReference>
<evidence type="ECO:0000313" key="2">
    <source>
        <dbReference type="Proteomes" id="UP001479606"/>
    </source>
</evidence>
<evidence type="ECO:0000313" key="1">
    <source>
        <dbReference type="EMBL" id="MEL5995122.1"/>
    </source>
</evidence>
<accession>A0ABU9LYC1</accession>
<proteinExistence type="predicted"/>
<dbReference type="Proteomes" id="UP001479606">
    <property type="component" value="Unassembled WGS sequence"/>
</dbReference>
<protein>
    <submittedName>
        <fullName evidence="1">Uncharacterized protein</fullName>
    </submittedName>
</protein>
<reference evidence="1 2" key="1">
    <citation type="journal article" date="2018" name="Arch. Microbiol.">
        <title>Hymenobacter segetis sp. nov., isolated from soil.</title>
        <authorList>
            <person name="Ten L.N."/>
            <person name="Lim S.J."/>
            <person name="Kim B.O."/>
            <person name="Kang I.K."/>
            <person name="Jung H.Y."/>
        </authorList>
    </citation>
    <scope>NUCLEOTIDE SEQUENCE [LARGE SCALE GENOMIC DNA]</scope>
    <source>
        <strain evidence="1 2">S7-3-11</strain>
    </source>
</reference>
<sequence length="118" mass="13737">MATTGDTVWVIVNSVKPDKRAQYERFVNELFWPLAAKMSATDQRTFRQTRVLNAYRPETDGTYSYMFIMDPVLHGHSYDILKLLEKGYGKTKAAEYNKLFTESLARPQKQYAVVQSRF</sequence>
<name>A0ABU9LYC1_9BACT</name>